<evidence type="ECO:0000313" key="2">
    <source>
        <dbReference type="EMBL" id="KAJ2784783.1"/>
    </source>
</evidence>
<dbReference type="EMBL" id="JANBUL010000020">
    <property type="protein sequence ID" value="KAJ2784783.1"/>
    <property type="molecule type" value="Genomic_DNA"/>
</dbReference>
<dbReference type="OrthoDB" id="5551751at2759"/>
<dbReference type="SUPFAM" id="SSF82153">
    <property type="entry name" value="FAS1 domain"/>
    <property type="match status" value="1"/>
</dbReference>
<dbReference type="Pfam" id="PF02469">
    <property type="entry name" value="Fasciclin"/>
    <property type="match status" value="1"/>
</dbReference>
<feature type="domain" description="FAS1" evidence="1">
    <location>
        <begin position="14"/>
        <end position="152"/>
    </location>
</feature>
<proteinExistence type="predicted"/>
<dbReference type="SMART" id="SM00554">
    <property type="entry name" value="FAS1"/>
    <property type="match status" value="1"/>
</dbReference>
<comment type="caution">
    <text evidence="2">The sequence shown here is derived from an EMBL/GenBank/DDBJ whole genome shotgun (WGS) entry which is preliminary data.</text>
</comment>
<protein>
    <recommendedName>
        <fullName evidence="1">FAS1 domain-containing protein</fullName>
    </recommendedName>
</protein>
<dbReference type="PROSITE" id="PS50213">
    <property type="entry name" value="FAS1"/>
    <property type="match status" value="1"/>
</dbReference>
<name>A0A9W8HJQ3_9FUNG</name>
<keyword evidence="3" id="KW-1185">Reference proteome</keyword>
<organism evidence="2 3">
    <name type="scientific">Coemansia javaensis</name>
    <dbReference type="NCBI Taxonomy" id="2761396"/>
    <lineage>
        <taxon>Eukaryota</taxon>
        <taxon>Fungi</taxon>
        <taxon>Fungi incertae sedis</taxon>
        <taxon>Zoopagomycota</taxon>
        <taxon>Kickxellomycotina</taxon>
        <taxon>Kickxellomycetes</taxon>
        <taxon>Kickxellales</taxon>
        <taxon>Kickxellaceae</taxon>
        <taxon>Coemansia</taxon>
    </lineage>
</organism>
<dbReference type="InterPro" id="IPR036378">
    <property type="entry name" value="FAS1_dom_sf"/>
</dbReference>
<evidence type="ECO:0000313" key="3">
    <source>
        <dbReference type="Proteomes" id="UP001140217"/>
    </source>
</evidence>
<dbReference type="AlphaFoldDB" id="A0A9W8HJQ3"/>
<sequence length="152" mass="15688">MASQYTFDSGAQGPPALSDVIGQEKSASIAIDAILRSEALVRALSGDSADFASGGGLTLLLPTNRAFQRLDELPADLEQAMARHFVPQALTRAQMAQGAVVSSYRGLAQLRFSAAADGRIYVQADGGGAPVEVRGAGTHASTGVLFLVDALL</sequence>
<gene>
    <name evidence="2" type="ORF">H4R18_000910</name>
</gene>
<accession>A0A9W8HJQ3</accession>
<reference evidence="2" key="1">
    <citation type="submission" date="2022-07" db="EMBL/GenBank/DDBJ databases">
        <title>Phylogenomic reconstructions and comparative analyses of Kickxellomycotina fungi.</title>
        <authorList>
            <person name="Reynolds N.K."/>
            <person name="Stajich J.E."/>
            <person name="Barry K."/>
            <person name="Grigoriev I.V."/>
            <person name="Crous P."/>
            <person name="Smith M.E."/>
        </authorList>
    </citation>
    <scope>NUCLEOTIDE SEQUENCE</scope>
    <source>
        <strain evidence="2">NBRC 105414</strain>
    </source>
</reference>
<dbReference type="Gene3D" id="2.30.180.10">
    <property type="entry name" value="FAS1 domain"/>
    <property type="match status" value="1"/>
</dbReference>
<evidence type="ECO:0000259" key="1">
    <source>
        <dbReference type="PROSITE" id="PS50213"/>
    </source>
</evidence>
<dbReference type="Proteomes" id="UP001140217">
    <property type="component" value="Unassembled WGS sequence"/>
</dbReference>
<dbReference type="InterPro" id="IPR000782">
    <property type="entry name" value="FAS1_domain"/>
</dbReference>